<feature type="transmembrane region" description="Helical" evidence="5">
    <location>
        <begin position="179"/>
        <end position="196"/>
    </location>
</feature>
<evidence type="ECO:0000313" key="7">
    <source>
        <dbReference type="EMBL" id="MFC0471412.1"/>
    </source>
</evidence>
<feature type="transmembrane region" description="Helical" evidence="5">
    <location>
        <begin position="324"/>
        <end position="342"/>
    </location>
</feature>
<keyword evidence="3 5" id="KW-1133">Transmembrane helix</keyword>
<feature type="transmembrane region" description="Helical" evidence="5">
    <location>
        <begin position="203"/>
        <end position="220"/>
    </location>
</feature>
<sequence>MKQPSLMPVFQQIKDYKLTYFRKDLFSAFMVSLLLIPQGMAYAILAGLPPVYGLYTAIFPAIMYGLFGLSRQLSVGPVAVISIMVFAGVAPLADPGTASYLAYVVFLTLLVGLVQMLMAVLRIGALMQFVPHSVIQGFTSALALTIILNQIGQLIGVSFARELPFFFAVIDFGEKLPTAHVNTMIFSLLLLIFYFISKRSKVLPPTLVFIVISTAIVIIFSLEQYMIKTVGVIPSGLPSFSIPLLIENQWINLIPLAFFIAVISFLESFVMASSLNEKIKDVLDPNQELFALGLANVFGSFFCSIPVAGAFSRSAVSAQSGARTSLNSLFATLFVILVLSYFTEGFVHLPLAALALMIIFAAKNLIDLPYNSLKNKQINNHDFILCMTFVSSLAFGLTYGILIGLVLSFISVWILKFRSSYRKE</sequence>
<reference evidence="7 8" key="1">
    <citation type="submission" date="2024-09" db="EMBL/GenBank/DDBJ databases">
        <authorList>
            <person name="Sun Q."/>
            <person name="Mori K."/>
        </authorList>
    </citation>
    <scope>NUCLEOTIDE SEQUENCE [LARGE SCALE GENOMIC DNA]</scope>
    <source>
        <strain evidence="7 8">NCAIM B.02610</strain>
    </source>
</reference>
<evidence type="ECO:0000256" key="5">
    <source>
        <dbReference type="SAM" id="Phobius"/>
    </source>
</evidence>
<name>A0ABV6KDM1_9BACI</name>
<dbReference type="Proteomes" id="UP001589838">
    <property type="component" value="Unassembled WGS sequence"/>
</dbReference>
<feature type="transmembrane region" description="Helical" evidence="5">
    <location>
        <begin position="253"/>
        <end position="270"/>
    </location>
</feature>
<feature type="domain" description="SLC26A/SulP transporter" evidence="6">
    <location>
        <begin position="21"/>
        <end position="387"/>
    </location>
</feature>
<feature type="transmembrane region" description="Helical" evidence="5">
    <location>
        <begin position="290"/>
        <end position="312"/>
    </location>
</feature>
<feature type="transmembrane region" description="Helical" evidence="5">
    <location>
        <begin position="348"/>
        <end position="366"/>
    </location>
</feature>
<feature type="transmembrane region" description="Helical" evidence="5">
    <location>
        <begin position="51"/>
        <end position="69"/>
    </location>
</feature>
<evidence type="ECO:0000256" key="4">
    <source>
        <dbReference type="ARBA" id="ARBA00023136"/>
    </source>
</evidence>
<keyword evidence="2 5" id="KW-0812">Transmembrane</keyword>
<feature type="transmembrane region" description="Helical" evidence="5">
    <location>
        <begin position="100"/>
        <end position="121"/>
    </location>
</feature>
<keyword evidence="8" id="KW-1185">Reference proteome</keyword>
<comment type="subcellular location">
    <subcellularLocation>
        <location evidence="1">Membrane</location>
        <topology evidence="1">Multi-pass membrane protein</topology>
    </subcellularLocation>
</comment>
<proteinExistence type="predicted"/>
<feature type="transmembrane region" description="Helical" evidence="5">
    <location>
        <begin position="76"/>
        <end position="94"/>
    </location>
</feature>
<dbReference type="InterPro" id="IPR001902">
    <property type="entry name" value="SLC26A/SulP_fam"/>
</dbReference>
<evidence type="ECO:0000313" key="8">
    <source>
        <dbReference type="Proteomes" id="UP001589838"/>
    </source>
</evidence>
<keyword evidence="4 5" id="KW-0472">Membrane</keyword>
<comment type="caution">
    <text evidence="7">The sequence shown here is derived from an EMBL/GenBank/DDBJ whole genome shotgun (WGS) entry which is preliminary data.</text>
</comment>
<evidence type="ECO:0000259" key="6">
    <source>
        <dbReference type="Pfam" id="PF00916"/>
    </source>
</evidence>
<dbReference type="PANTHER" id="PTHR11814">
    <property type="entry name" value="SULFATE TRANSPORTER"/>
    <property type="match status" value="1"/>
</dbReference>
<accession>A0ABV6KDM1</accession>
<dbReference type="InterPro" id="IPR011547">
    <property type="entry name" value="SLC26A/SulP_dom"/>
</dbReference>
<dbReference type="Pfam" id="PF00916">
    <property type="entry name" value="Sulfate_transp"/>
    <property type="match status" value="1"/>
</dbReference>
<feature type="transmembrane region" description="Helical" evidence="5">
    <location>
        <begin position="387"/>
        <end position="415"/>
    </location>
</feature>
<dbReference type="RefSeq" id="WP_335961877.1">
    <property type="nucleotide sequence ID" value="NZ_JAXBLX010000021.1"/>
</dbReference>
<feature type="transmembrane region" description="Helical" evidence="5">
    <location>
        <begin position="226"/>
        <end position="246"/>
    </location>
</feature>
<evidence type="ECO:0000256" key="1">
    <source>
        <dbReference type="ARBA" id="ARBA00004141"/>
    </source>
</evidence>
<evidence type="ECO:0000256" key="3">
    <source>
        <dbReference type="ARBA" id="ARBA00022989"/>
    </source>
</evidence>
<feature type="transmembrane region" description="Helical" evidence="5">
    <location>
        <begin position="133"/>
        <end position="159"/>
    </location>
</feature>
<organism evidence="7 8">
    <name type="scientific">Halalkalibacter kiskunsagensis</name>
    <dbReference type="NCBI Taxonomy" id="1548599"/>
    <lineage>
        <taxon>Bacteria</taxon>
        <taxon>Bacillati</taxon>
        <taxon>Bacillota</taxon>
        <taxon>Bacilli</taxon>
        <taxon>Bacillales</taxon>
        <taxon>Bacillaceae</taxon>
        <taxon>Halalkalibacter</taxon>
    </lineage>
</organism>
<protein>
    <submittedName>
        <fullName evidence="7">SulP family inorganic anion transporter</fullName>
    </submittedName>
</protein>
<dbReference type="EMBL" id="JBHLUX010000033">
    <property type="protein sequence ID" value="MFC0471412.1"/>
    <property type="molecule type" value="Genomic_DNA"/>
</dbReference>
<evidence type="ECO:0000256" key="2">
    <source>
        <dbReference type="ARBA" id="ARBA00022692"/>
    </source>
</evidence>
<gene>
    <name evidence="7" type="ORF">ACFFHM_13160</name>
</gene>